<dbReference type="RefSeq" id="WP_059631295.1">
    <property type="nucleotide sequence ID" value="NZ_LOTK01000023.1"/>
</dbReference>
<comment type="caution">
    <text evidence="2">The sequence shown here is derived from an EMBL/GenBank/DDBJ whole genome shotgun (WGS) entry which is preliminary data.</text>
</comment>
<keyword evidence="1" id="KW-0812">Transmembrane</keyword>
<name>A0A102LDJ4_9BURK</name>
<reference evidence="2 3" key="1">
    <citation type="submission" date="2015-11" db="EMBL/GenBank/DDBJ databases">
        <title>Expanding the genomic diversity of Burkholderia species for the development of highly accurate diagnostics.</title>
        <authorList>
            <person name="Sahl J."/>
            <person name="Keim P."/>
            <person name="Wagner D."/>
        </authorList>
    </citation>
    <scope>NUCLEOTIDE SEQUENCE [LARGE SCALE GENOMIC DNA]</scope>
    <source>
        <strain evidence="2 3">RF32-BP4</strain>
    </source>
</reference>
<dbReference type="AlphaFoldDB" id="A0A102LDJ4"/>
<proteinExistence type="predicted"/>
<keyword evidence="1" id="KW-1133">Transmembrane helix</keyword>
<feature type="transmembrane region" description="Helical" evidence="1">
    <location>
        <begin position="52"/>
        <end position="71"/>
    </location>
</feature>
<dbReference type="EMBL" id="LOTN01000004">
    <property type="protein sequence ID" value="KUZ96074.1"/>
    <property type="molecule type" value="Genomic_DNA"/>
</dbReference>
<accession>A0A102LDJ4</accession>
<feature type="transmembrane region" description="Helical" evidence="1">
    <location>
        <begin position="21"/>
        <end position="46"/>
    </location>
</feature>
<dbReference type="Proteomes" id="UP000065521">
    <property type="component" value="Unassembled WGS sequence"/>
</dbReference>
<organism evidence="2 3">
    <name type="scientific">Burkholderia ubonensis</name>
    <dbReference type="NCBI Taxonomy" id="101571"/>
    <lineage>
        <taxon>Bacteria</taxon>
        <taxon>Pseudomonadati</taxon>
        <taxon>Pseudomonadota</taxon>
        <taxon>Betaproteobacteria</taxon>
        <taxon>Burkholderiales</taxon>
        <taxon>Burkholderiaceae</taxon>
        <taxon>Burkholderia</taxon>
        <taxon>Burkholderia cepacia complex</taxon>
    </lineage>
</organism>
<protein>
    <submittedName>
        <fullName evidence="2">Uncharacterized protein</fullName>
    </submittedName>
</protein>
<evidence type="ECO:0000313" key="3">
    <source>
        <dbReference type="Proteomes" id="UP000065521"/>
    </source>
</evidence>
<keyword evidence="1" id="KW-0472">Membrane</keyword>
<gene>
    <name evidence="2" type="ORF">WI38_04730</name>
</gene>
<evidence type="ECO:0000313" key="2">
    <source>
        <dbReference type="EMBL" id="KUZ96074.1"/>
    </source>
</evidence>
<evidence type="ECO:0000256" key="1">
    <source>
        <dbReference type="SAM" id="Phobius"/>
    </source>
</evidence>
<sequence>MALDFSKLPPEKPVPDKPPSRFLWTVVFLVLTLLGVFAVLLLWPAGESTRTPWFWISVTLYPAGFAAFVVSRPYSMYEGRRLAAQAWNAACKQCAGLAFARESVPVLVLGATIRVTGSDVENEVEEIVDGTLVLDAKASDHEGSQSTTARWFQPIEAGLAADDPERQGIVLEWLYDRLLADLSASIAALPVELPLRVLLDISGYAGEADAVELWRTKWKSRKLRAADASRAPIALDLMTIDAWLDDENGPLSRRALLLVSVTLSNVIDEPPVDGMSEAGVGLLLTSGAVASRFELQSIAALHRPLNSANGNLDHALTYALRWGSVDLSDVGALWISGFDGDSVGPLHASLSHVDQGRKRDDAIPEFDLDRTAGHAGPSSGWLAAACASHQTQQSSTPQLIAQRLEDRTFVAVTTTIDSESKNKRALA</sequence>